<dbReference type="EMBL" id="FNFB01000026">
    <property type="protein sequence ID" value="SDL65455.1"/>
    <property type="molecule type" value="Genomic_DNA"/>
</dbReference>
<dbReference type="GO" id="GO:0030655">
    <property type="term" value="P:beta-lactam antibiotic catabolic process"/>
    <property type="evidence" value="ECO:0007669"/>
    <property type="project" value="InterPro"/>
</dbReference>
<dbReference type="STRING" id="683260.SAMN05421874_12625"/>
<protein>
    <submittedName>
        <fullName evidence="2">Beta-lactamase class A</fullName>
    </submittedName>
</protein>
<dbReference type="Gene3D" id="3.40.710.10">
    <property type="entry name" value="DD-peptidase/beta-lactamase superfamily"/>
    <property type="match status" value="1"/>
</dbReference>
<feature type="domain" description="Beta-lactamase class A catalytic" evidence="1">
    <location>
        <begin position="120"/>
        <end position="232"/>
    </location>
</feature>
<dbReference type="SUPFAM" id="SSF56601">
    <property type="entry name" value="beta-lactamase/transpeptidase-like"/>
    <property type="match status" value="1"/>
</dbReference>
<dbReference type="GO" id="GO:0008800">
    <property type="term" value="F:beta-lactamase activity"/>
    <property type="evidence" value="ECO:0007669"/>
    <property type="project" value="InterPro"/>
</dbReference>
<dbReference type="InterPro" id="IPR012338">
    <property type="entry name" value="Beta-lactam/transpept-like"/>
</dbReference>
<dbReference type="Pfam" id="PF13354">
    <property type="entry name" value="Beta-lactamase2"/>
    <property type="match status" value="1"/>
</dbReference>
<dbReference type="InterPro" id="IPR045155">
    <property type="entry name" value="Beta-lactam_cat"/>
</dbReference>
<evidence type="ECO:0000313" key="3">
    <source>
        <dbReference type="Proteomes" id="UP000198683"/>
    </source>
</evidence>
<dbReference type="PROSITE" id="PS51257">
    <property type="entry name" value="PROKAR_LIPOPROTEIN"/>
    <property type="match status" value="1"/>
</dbReference>
<accession>A0A1G9LVI9</accession>
<name>A0A1G9LVI9_9ACTN</name>
<dbReference type="PANTHER" id="PTHR35333">
    <property type="entry name" value="BETA-LACTAMASE"/>
    <property type="match status" value="1"/>
</dbReference>
<reference evidence="2 3" key="1">
    <citation type="submission" date="2016-10" db="EMBL/GenBank/DDBJ databases">
        <authorList>
            <person name="de Groot N.N."/>
        </authorList>
    </citation>
    <scope>NUCLEOTIDE SEQUENCE [LARGE SCALE GENOMIC DNA]</scope>
    <source>
        <strain evidence="2 3">CGMCC 4.5681</strain>
    </source>
</reference>
<evidence type="ECO:0000259" key="1">
    <source>
        <dbReference type="Pfam" id="PF13354"/>
    </source>
</evidence>
<organism evidence="2 3">
    <name type="scientific">Nonomuraea maritima</name>
    <dbReference type="NCBI Taxonomy" id="683260"/>
    <lineage>
        <taxon>Bacteria</taxon>
        <taxon>Bacillati</taxon>
        <taxon>Actinomycetota</taxon>
        <taxon>Actinomycetes</taxon>
        <taxon>Streptosporangiales</taxon>
        <taxon>Streptosporangiaceae</taxon>
        <taxon>Nonomuraea</taxon>
    </lineage>
</organism>
<dbReference type="Proteomes" id="UP000198683">
    <property type="component" value="Unassembled WGS sequence"/>
</dbReference>
<keyword evidence="3" id="KW-1185">Reference proteome</keyword>
<dbReference type="InterPro" id="IPR000871">
    <property type="entry name" value="Beta-lactam_class-A"/>
</dbReference>
<proteinExistence type="predicted"/>
<dbReference type="GO" id="GO:0046677">
    <property type="term" value="P:response to antibiotic"/>
    <property type="evidence" value="ECO:0007669"/>
    <property type="project" value="InterPro"/>
</dbReference>
<dbReference type="PANTHER" id="PTHR35333:SF3">
    <property type="entry name" value="BETA-LACTAMASE-TYPE TRANSPEPTIDASE FOLD CONTAINING PROTEIN"/>
    <property type="match status" value="1"/>
</dbReference>
<sequence>MRTVGTACVGLAFVAGCGAGAPPVQPVMVRAPVKVAHCFMKFPDVRGGRINRARLQRDLARYVAGRPGRVVYGAHDLVSGVSLGQGQHRNDIITASGAKVDILAALLRRRSGRLGEDELDLATRMVTESDNDAADRLWARVGGGGTMSGFYRRIGLKETTPGPGKYWGGTLTSPADRIRLLKVLVKGGRGISSRSRAQVLSLMGRVVKDQAWGVSAAARPQDRVALKNGWTPRPFVHNTWAVTSYGRVHGPGRDLLLSVQTDQQPGEGAGIQTIEGIARMIGRRLDTLTPTVTRRCPTNPTF</sequence>
<gene>
    <name evidence="2" type="ORF">SAMN05421874_12625</name>
</gene>
<evidence type="ECO:0000313" key="2">
    <source>
        <dbReference type="EMBL" id="SDL65455.1"/>
    </source>
</evidence>
<dbReference type="AlphaFoldDB" id="A0A1G9LVI9"/>